<organism evidence="2 3">
    <name type="scientific">Haemonchus contortus</name>
    <name type="common">Barber pole worm</name>
    <dbReference type="NCBI Taxonomy" id="6289"/>
    <lineage>
        <taxon>Eukaryota</taxon>
        <taxon>Metazoa</taxon>
        <taxon>Ecdysozoa</taxon>
        <taxon>Nematoda</taxon>
        <taxon>Chromadorea</taxon>
        <taxon>Rhabditida</taxon>
        <taxon>Rhabditina</taxon>
        <taxon>Rhabditomorpha</taxon>
        <taxon>Strongyloidea</taxon>
        <taxon>Trichostrongylidae</taxon>
        <taxon>Haemonchus</taxon>
    </lineage>
</organism>
<feature type="compositionally biased region" description="Basic and acidic residues" evidence="1">
    <location>
        <begin position="226"/>
        <end position="236"/>
    </location>
</feature>
<dbReference type="AlphaFoldDB" id="A0A7I4YXV3"/>
<dbReference type="GO" id="GO:0008270">
    <property type="term" value="F:zinc ion binding"/>
    <property type="evidence" value="ECO:0007669"/>
    <property type="project" value="InterPro"/>
</dbReference>
<dbReference type="Proteomes" id="UP000025227">
    <property type="component" value="Unplaced"/>
</dbReference>
<dbReference type="SUPFAM" id="SSF57756">
    <property type="entry name" value="Retrovirus zinc finger-like domains"/>
    <property type="match status" value="1"/>
</dbReference>
<protein>
    <submittedName>
        <fullName evidence="3">CCHC-type domain-containing protein</fullName>
    </submittedName>
</protein>
<dbReference type="PANTHER" id="PTHR33198:SF19">
    <property type="entry name" value="CCHC-TYPE DOMAIN-CONTAINING PROTEIN"/>
    <property type="match status" value="1"/>
</dbReference>
<dbReference type="WBParaSite" id="HCON_00146960-00001">
    <property type="protein sequence ID" value="HCON_00146960-00001"/>
    <property type="gene ID" value="HCON_00146960"/>
</dbReference>
<dbReference type="GO" id="GO:0003676">
    <property type="term" value="F:nucleic acid binding"/>
    <property type="evidence" value="ECO:0007669"/>
    <property type="project" value="InterPro"/>
</dbReference>
<proteinExistence type="predicted"/>
<sequence>MDEKGGIVGAPTRAIGVSPAGQDPATALDVYRGRSPGPYVPGTSWNTWWRLFQNFLALRRVTDEGDKRLIFLQEVGASNYELLESLLQGKEPEMATMVELKQAMEQQFQPKKLLVAERFGLMSKSQKAGQTLQEYYAEVQKAAGTCGFEKIKDMRDAMVAMVFIGGLASVETRKRLLEREELTSKEVLEMAEAVERVGKNAPHLKQGVTKLEVAAIAPREPRLPPRARVERRESSSIRKAGPANTLARSRSRTVEKRTRVPPSGPQQCWVFGGRGHIAKQCFFKGKAFCNLCSRPGHLPKVCRMRQCPTKASRQIH</sequence>
<feature type="region of interest" description="Disordered" evidence="1">
    <location>
        <begin position="226"/>
        <end position="263"/>
    </location>
</feature>
<accession>A0A7I4YXV3</accession>
<keyword evidence="2" id="KW-1185">Reference proteome</keyword>
<evidence type="ECO:0000313" key="3">
    <source>
        <dbReference type="WBParaSite" id="HCON_00146960-00001"/>
    </source>
</evidence>
<evidence type="ECO:0000256" key="1">
    <source>
        <dbReference type="SAM" id="MobiDB-lite"/>
    </source>
</evidence>
<reference evidence="3" key="1">
    <citation type="submission" date="2020-12" db="UniProtKB">
        <authorList>
            <consortium name="WormBaseParasite"/>
        </authorList>
    </citation>
    <scope>IDENTIFICATION</scope>
    <source>
        <strain evidence="3">MHco3</strain>
    </source>
</reference>
<dbReference type="InterPro" id="IPR036875">
    <property type="entry name" value="Znf_CCHC_sf"/>
</dbReference>
<dbReference type="Gene3D" id="4.10.60.10">
    <property type="entry name" value="Zinc finger, CCHC-type"/>
    <property type="match status" value="1"/>
</dbReference>
<evidence type="ECO:0000313" key="2">
    <source>
        <dbReference type="Proteomes" id="UP000025227"/>
    </source>
</evidence>
<dbReference type="OrthoDB" id="5870516at2759"/>
<name>A0A7I4YXV3_HAECO</name>
<dbReference type="PANTHER" id="PTHR33198">
    <property type="entry name" value="ANK_REP_REGION DOMAIN-CONTAINING PROTEIN-RELATED"/>
    <property type="match status" value="1"/>
</dbReference>